<accession>A0AA35U2G0</accession>
<feature type="non-terminal residue" evidence="4">
    <location>
        <position position="561"/>
    </location>
</feature>
<feature type="domain" description="Protein kinase" evidence="3">
    <location>
        <begin position="134"/>
        <end position="425"/>
    </location>
</feature>
<keyword evidence="2" id="KW-0812">Transmembrane</keyword>
<dbReference type="GO" id="GO:0004714">
    <property type="term" value="F:transmembrane receptor protein tyrosine kinase activity"/>
    <property type="evidence" value="ECO:0007669"/>
    <property type="project" value="TreeGrafter"/>
</dbReference>
<comment type="caution">
    <text evidence="4">The sequence shown here is derived from an EMBL/GenBank/DDBJ whole genome shotgun (WGS) entry which is preliminary data.</text>
</comment>
<dbReference type="PRINTS" id="PR00109">
    <property type="entry name" value="TYRKINASE"/>
</dbReference>
<keyword evidence="2" id="KW-0472">Membrane</keyword>
<organism evidence="4 5">
    <name type="scientific">Geodia barretti</name>
    <name type="common">Barrett's horny sponge</name>
    <dbReference type="NCBI Taxonomy" id="519541"/>
    <lineage>
        <taxon>Eukaryota</taxon>
        <taxon>Metazoa</taxon>
        <taxon>Porifera</taxon>
        <taxon>Demospongiae</taxon>
        <taxon>Heteroscleromorpha</taxon>
        <taxon>Tetractinellida</taxon>
        <taxon>Astrophorina</taxon>
        <taxon>Geodiidae</taxon>
        <taxon>Geodia</taxon>
    </lineage>
</organism>
<evidence type="ECO:0000256" key="1">
    <source>
        <dbReference type="SAM" id="MobiDB-lite"/>
    </source>
</evidence>
<keyword evidence="4" id="KW-0675">Receptor</keyword>
<dbReference type="GO" id="GO:0007169">
    <property type="term" value="P:cell surface receptor protein tyrosine kinase signaling pathway"/>
    <property type="evidence" value="ECO:0007669"/>
    <property type="project" value="TreeGrafter"/>
</dbReference>
<dbReference type="Proteomes" id="UP001174909">
    <property type="component" value="Unassembled WGS sequence"/>
</dbReference>
<reference evidence="4" key="1">
    <citation type="submission" date="2023-03" db="EMBL/GenBank/DDBJ databases">
        <authorList>
            <person name="Steffen K."/>
            <person name="Cardenas P."/>
        </authorList>
    </citation>
    <scope>NUCLEOTIDE SEQUENCE</scope>
</reference>
<feature type="transmembrane region" description="Helical" evidence="2">
    <location>
        <begin position="66"/>
        <end position="93"/>
    </location>
</feature>
<feature type="region of interest" description="Disordered" evidence="1">
    <location>
        <begin position="517"/>
        <end position="561"/>
    </location>
</feature>
<dbReference type="GO" id="GO:0005524">
    <property type="term" value="F:ATP binding"/>
    <property type="evidence" value="ECO:0007669"/>
    <property type="project" value="InterPro"/>
</dbReference>
<keyword evidence="5" id="KW-1185">Reference proteome</keyword>
<proteinExistence type="predicted"/>
<name>A0AA35U2G0_GEOBA</name>
<dbReference type="InterPro" id="IPR050122">
    <property type="entry name" value="RTK"/>
</dbReference>
<dbReference type="PANTHER" id="PTHR24416">
    <property type="entry name" value="TYROSINE-PROTEIN KINASE RECEPTOR"/>
    <property type="match status" value="1"/>
</dbReference>
<dbReference type="Gene3D" id="1.10.510.10">
    <property type="entry name" value="Transferase(Phosphotransferase) domain 1"/>
    <property type="match status" value="1"/>
</dbReference>
<evidence type="ECO:0000313" key="5">
    <source>
        <dbReference type="Proteomes" id="UP001174909"/>
    </source>
</evidence>
<dbReference type="InterPro" id="IPR000719">
    <property type="entry name" value="Prot_kinase_dom"/>
</dbReference>
<dbReference type="AlphaFoldDB" id="A0AA35U2G0"/>
<dbReference type="InterPro" id="IPR011009">
    <property type="entry name" value="Kinase-like_dom_sf"/>
</dbReference>
<dbReference type="GO" id="GO:0043235">
    <property type="term" value="C:receptor complex"/>
    <property type="evidence" value="ECO:0007669"/>
    <property type="project" value="TreeGrafter"/>
</dbReference>
<evidence type="ECO:0000259" key="3">
    <source>
        <dbReference type="PROSITE" id="PS50011"/>
    </source>
</evidence>
<dbReference type="EMBL" id="CASHTH010004482">
    <property type="protein sequence ID" value="CAI8057931.1"/>
    <property type="molecule type" value="Genomic_DNA"/>
</dbReference>
<dbReference type="Pfam" id="PF07714">
    <property type="entry name" value="PK_Tyr_Ser-Thr"/>
    <property type="match status" value="1"/>
</dbReference>
<keyword evidence="2" id="KW-1133">Transmembrane helix</keyword>
<dbReference type="SUPFAM" id="SSF56112">
    <property type="entry name" value="Protein kinase-like (PK-like)"/>
    <property type="match status" value="1"/>
</dbReference>
<dbReference type="PROSITE" id="PS50011">
    <property type="entry name" value="PROTEIN_KINASE_DOM"/>
    <property type="match status" value="1"/>
</dbReference>
<dbReference type="PANTHER" id="PTHR24416:SF611">
    <property type="entry name" value="TYROSINE-PROTEIN KINASE TRANSMEMBRANE RECEPTOR ROR"/>
    <property type="match status" value="1"/>
</dbReference>
<dbReference type="InterPro" id="IPR001245">
    <property type="entry name" value="Ser-Thr/Tyr_kinase_cat_dom"/>
</dbReference>
<feature type="compositionally biased region" description="Basic and acidic residues" evidence="1">
    <location>
        <begin position="527"/>
        <end position="554"/>
    </location>
</feature>
<gene>
    <name evidence="4" type="ORF">GBAR_LOCUS31531</name>
</gene>
<evidence type="ECO:0000256" key="2">
    <source>
        <dbReference type="SAM" id="Phobius"/>
    </source>
</evidence>
<protein>
    <submittedName>
        <fullName evidence="4">Fibroblast growth factor receptor 1</fullName>
    </submittedName>
</protein>
<evidence type="ECO:0000313" key="4">
    <source>
        <dbReference type="EMBL" id="CAI8057931.1"/>
    </source>
</evidence>
<sequence length="561" mass="63116">RKQQQNAVGPPEPAKIASSPHKLLRLLSVDNTTIMAASTVSLLPSVEPSPTSSDSVPDSFFLGLEVWEVGLVGANTLAVFVLLLCALTATVCVCRRKPPQSSGDDHKMIPLKELVEIEEDADNSNTAGVPFSRIVFQELLHRGAFKTVHRAIINCPPIGQEVAVKRLKDNSSELGKEELNVETFILRSIRDKAGTHPNVVSLMGVSSGPGSPCLLLEFAPHGTLDRFLWSLKKGPVPQWYLKHVREALQDLSYHRHVAYDLMRISLQVADGMCFLASHGFVHRDLSTRNVVVGPQLQVKIANPGMFHEGYYYLVTEREHFLHDMAPECLWEKRFSLFSDVWSFGIMLYKVVTLETNPYPGVPPRDLYDHIVIHRQRPRILSSFSSELYFLLQRCWQAMPTDRPTFPLICSELKNLSSAPNRHIVLKTSRDEFTPGYVSDNGQVFLHFVPHNFFQPGLFPARRSSNPVSPADDTIYSRETAESLVYLVSSEVESTYTTRETEYDDEIQGQSLWEIETEREGEDGTLLVEREGNGSDRDGRCSDESHDERKDKDGSTEGLVYF</sequence>
<dbReference type="InterPro" id="IPR008266">
    <property type="entry name" value="Tyr_kinase_AS"/>
</dbReference>
<dbReference type="GO" id="GO:0005886">
    <property type="term" value="C:plasma membrane"/>
    <property type="evidence" value="ECO:0007669"/>
    <property type="project" value="TreeGrafter"/>
</dbReference>
<dbReference type="PROSITE" id="PS00109">
    <property type="entry name" value="PROTEIN_KINASE_TYR"/>
    <property type="match status" value="1"/>
</dbReference>